<sequence>MTNTVIVGDTYIKENKLVETLIFSLRIIPLLKRSDELFMSINKDLEYSFDSTFHSNEETYTVIIKEDRYINISASYVGDNGYTFNRPIIRIQYQDIDSSTNIGITYFTYSPLHKSFTIDGNNNYVVPRPFVHDEAWYFQKLTQHDLYPESWYIHGSNLMNKLIDLDGNFVYMRVQTGFDEEELQNISNILDLMEIKNAKHN</sequence>
<proteinExistence type="predicted"/>
<gene>
    <name evidence="1" type="primary">g043</name>
</gene>
<accession>A0A2C9CYC0</accession>
<dbReference type="EMBL" id="LT960552">
    <property type="protein sequence ID" value="SOK58851.1"/>
    <property type="molecule type" value="Genomic_DNA"/>
</dbReference>
<reference evidence="2" key="1">
    <citation type="submission" date="2017-10" db="EMBL/GenBank/DDBJ databases">
        <authorList>
            <person name="Skurnik M."/>
        </authorList>
    </citation>
    <scope>NUCLEOTIDE SEQUENCE [LARGE SCALE GENOMIC DNA]</scope>
    <source>
        <strain evidence="2">fHe-Yen9-03</strain>
    </source>
</reference>
<protein>
    <submittedName>
        <fullName evidence="1">Uncharacterized protein</fullName>
    </submittedName>
</protein>
<evidence type="ECO:0000313" key="2">
    <source>
        <dbReference type="Proteomes" id="UP000241364"/>
    </source>
</evidence>
<organism evidence="1 2">
    <name type="scientific">Yersinia phage fHe-Yen9-03</name>
    <dbReference type="NCBI Taxonomy" id="2052743"/>
    <lineage>
        <taxon>Viruses</taxon>
        <taxon>Duplodnaviria</taxon>
        <taxon>Heunggongvirae</taxon>
        <taxon>Uroviricota</taxon>
        <taxon>Caudoviricetes</taxon>
        <taxon>Eneladusvirus</taxon>
        <taxon>Eneladusvirus Yen904</taxon>
    </lineage>
</organism>
<evidence type="ECO:0000313" key="1">
    <source>
        <dbReference type="EMBL" id="SOK58851.1"/>
    </source>
</evidence>
<dbReference type="Proteomes" id="UP000241364">
    <property type="component" value="Chromosome i"/>
</dbReference>
<name>A0A2C9CYC0_9CAUD</name>